<feature type="binding site" evidence="8">
    <location>
        <begin position="13"/>
        <end position="15"/>
    </location>
    <ligand>
        <name>ATP</name>
        <dbReference type="ChEBI" id="CHEBI:30616"/>
    </ligand>
</feature>
<evidence type="ECO:0000256" key="3">
    <source>
        <dbReference type="ARBA" id="ARBA00022741"/>
    </source>
</evidence>
<feature type="binding site" evidence="8">
    <location>
        <begin position="196"/>
        <end position="200"/>
    </location>
    <ligand>
        <name>ATP</name>
        <dbReference type="ChEBI" id="CHEBI:30616"/>
    </ligand>
</feature>
<dbReference type="InterPro" id="IPR014729">
    <property type="entry name" value="Rossmann-like_a/b/a_fold"/>
</dbReference>
<keyword evidence="5 8" id="KW-0648">Protein biosynthesis</keyword>
<comment type="caution">
    <text evidence="8">Lacks conserved residue(s) required for the propagation of feature annotation.</text>
</comment>
<keyword evidence="2 8" id="KW-0436">Ligase</keyword>
<dbReference type="InterPro" id="IPR002305">
    <property type="entry name" value="aa-tRNA-synth_Ic"/>
</dbReference>
<dbReference type="Gene3D" id="1.10.240.10">
    <property type="entry name" value="Tyrosyl-Transfer RNA Synthetase"/>
    <property type="match status" value="1"/>
</dbReference>
<accession>A0A1G1L1I1</accession>
<feature type="short sequence motif" description="'KMSKS' region" evidence="8">
    <location>
        <begin position="196"/>
        <end position="200"/>
    </location>
</feature>
<dbReference type="PANTHER" id="PTHR43766">
    <property type="entry name" value="TRYPTOPHAN--TRNA LIGASE, MITOCHONDRIAL"/>
    <property type="match status" value="1"/>
</dbReference>
<dbReference type="AlphaFoldDB" id="A0A1G1L1I1"/>
<evidence type="ECO:0000256" key="6">
    <source>
        <dbReference type="ARBA" id="ARBA00023146"/>
    </source>
</evidence>
<dbReference type="PANTHER" id="PTHR43766:SF1">
    <property type="entry name" value="TRYPTOPHAN--TRNA LIGASE, MITOCHONDRIAL"/>
    <property type="match status" value="1"/>
</dbReference>
<dbReference type="SUPFAM" id="SSF52374">
    <property type="entry name" value="Nucleotidylyl transferase"/>
    <property type="match status" value="1"/>
</dbReference>
<feature type="binding site" evidence="8">
    <location>
        <position position="189"/>
    </location>
    <ligand>
        <name>ATP</name>
        <dbReference type="ChEBI" id="CHEBI:30616"/>
    </ligand>
</feature>
<dbReference type="GO" id="GO:0005524">
    <property type="term" value="F:ATP binding"/>
    <property type="evidence" value="ECO:0007669"/>
    <property type="project" value="UniProtKB-UniRule"/>
</dbReference>
<keyword evidence="4 8" id="KW-0067">ATP-binding</keyword>
<evidence type="ECO:0000256" key="7">
    <source>
        <dbReference type="ARBA" id="ARBA00049929"/>
    </source>
</evidence>
<evidence type="ECO:0000256" key="2">
    <source>
        <dbReference type="ARBA" id="ARBA00022598"/>
    </source>
</evidence>
<dbReference type="Gene3D" id="3.40.50.620">
    <property type="entry name" value="HUPs"/>
    <property type="match status" value="1"/>
</dbReference>
<dbReference type="InterPro" id="IPR001412">
    <property type="entry name" value="aa-tRNA-synth_I_CS"/>
</dbReference>
<name>A0A1G1L1I1_9BACT</name>
<evidence type="ECO:0000313" key="10">
    <source>
        <dbReference type="EMBL" id="OGW99007.1"/>
    </source>
</evidence>
<feature type="binding site" evidence="8">
    <location>
        <position position="139"/>
    </location>
    <ligand>
        <name>L-tryptophan</name>
        <dbReference type="ChEBI" id="CHEBI:57912"/>
    </ligand>
</feature>
<organism evidence="10 11">
    <name type="scientific">Candidatus Danuiimicrobium aquiferis</name>
    <dbReference type="NCBI Taxonomy" id="1801832"/>
    <lineage>
        <taxon>Bacteria</taxon>
        <taxon>Pseudomonadati</taxon>
        <taxon>Candidatus Omnitrophota</taxon>
        <taxon>Candidatus Danuiimicrobium</taxon>
    </lineage>
</organism>
<feature type="binding site" evidence="8">
    <location>
        <begin position="21"/>
        <end position="22"/>
    </location>
    <ligand>
        <name>ATP</name>
        <dbReference type="ChEBI" id="CHEBI:30616"/>
    </ligand>
</feature>
<dbReference type="GO" id="GO:0004830">
    <property type="term" value="F:tryptophan-tRNA ligase activity"/>
    <property type="evidence" value="ECO:0007669"/>
    <property type="project" value="UniProtKB-UniRule"/>
</dbReference>
<dbReference type="EC" id="6.1.1.2" evidence="8"/>
<evidence type="ECO:0000256" key="4">
    <source>
        <dbReference type="ARBA" id="ARBA00022840"/>
    </source>
</evidence>
<dbReference type="PROSITE" id="PS00178">
    <property type="entry name" value="AA_TRNA_LIGASE_I"/>
    <property type="match status" value="1"/>
</dbReference>
<reference evidence="10 11" key="1">
    <citation type="journal article" date="2016" name="Nat. Commun.">
        <title>Thousands of microbial genomes shed light on interconnected biogeochemical processes in an aquifer system.</title>
        <authorList>
            <person name="Anantharaman K."/>
            <person name="Brown C.T."/>
            <person name="Hug L.A."/>
            <person name="Sharon I."/>
            <person name="Castelle C.J."/>
            <person name="Probst A.J."/>
            <person name="Thomas B.C."/>
            <person name="Singh A."/>
            <person name="Wilkins M.J."/>
            <person name="Karaoz U."/>
            <person name="Brodie E.L."/>
            <person name="Williams K.H."/>
            <person name="Hubbard S.S."/>
            <person name="Banfield J.F."/>
        </authorList>
    </citation>
    <scope>NUCLEOTIDE SEQUENCE [LARGE SCALE GENOMIC DNA]</scope>
</reference>
<protein>
    <recommendedName>
        <fullName evidence="8">Tryptophan--tRNA ligase</fullName>
        <ecNumber evidence="8">6.1.1.2</ecNumber>
    </recommendedName>
    <alternativeName>
        <fullName evidence="8">Tryptophanyl-tRNA synthetase</fullName>
        <shortName evidence="8">TrpRS</shortName>
    </alternativeName>
</protein>
<dbReference type="EMBL" id="MHFR01000017">
    <property type="protein sequence ID" value="OGW99007.1"/>
    <property type="molecule type" value="Genomic_DNA"/>
</dbReference>
<dbReference type="HAMAP" id="MF_00140_B">
    <property type="entry name" value="Trp_tRNA_synth_B"/>
    <property type="match status" value="1"/>
</dbReference>
<comment type="similarity">
    <text evidence="1 8 9">Belongs to the class-I aminoacyl-tRNA synthetase family.</text>
</comment>
<keyword evidence="8" id="KW-0963">Cytoplasm</keyword>
<feature type="binding site" evidence="8">
    <location>
        <begin position="151"/>
        <end position="153"/>
    </location>
    <ligand>
        <name>ATP</name>
        <dbReference type="ChEBI" id="CHEBI:30616"/>
    </ligand>
</feature>
<dbReference type="InterPro" id="IPR024109">
    <property type="entry name" value="Trp-tRNA-ligase_bac-type"/>
</dbReference>
<evidence type="ECO:0000256" key="9">
    <source>
        <dbReference type="RuleBase" id="RU363036"/>
    </source>
</evidence>
<dbReference type="NCBIfam" id="TIGR00233">
    <property type="entry name" value="trpS"/>
    <property type="match status" value="1"/>
</dbReference>
<dbReference type="InterPro" id="IPR002306">
    <property type="entry name" value="Trp-tRNA-ligase"/>
</dbReference>
<comment type="subcellular location">
    <subcellularLocation>
        <location evidence="8">Cytoplasm</location>
    </subcellularLocation>
</comment>
<dbReference type="Proteomes" id="UP000178187">
    <property type="component" value="Unassembled WGS sequence"/>
</dbReference>
<gene>
    <name evidence="8" type="primary">trpS</name>
    <name evidence="10" type="ORF">A3G33_06400</name>
</gene>
<comment type="subunit">
    <text evidence="8">Homodimer.</text>
</comment>
<evidence type="ECO:0000256" key="8">
    <source>
        <dbReference type="HAMAP-Rule" id="MF_00140"/>
    </source>
</evidence>
<keyword evidence="6 8" id="KW-0030">Aminoacyl-tRNA synthetase</keyword>
<evidence type="ECO:0000256" key="1">
    <source>
        <dbReference type="ARBA" id="ARBA00005594"/>
    </source>
</evidence>
<dbReference type="GO" id="GO:0006436">
    <property type="term" value="P:tryptophanyl-tRNA aminoacylation"/>
    <property type="evidence" value="ECO:0007669"/>
    <property type="project" value="UniProtKB-UniRule"/>
</dbReference>
<comment type="caution">
    <text evidence="10">The sequence shown here is derived from an EMBL/GenBank/DDBJ whole genome shotgun (WGS) entry which is preliminary data.</text>
</comment>
<sequence>MRKMTKRILSGMRPTGKLHVGHLLGALENWKKFEGPDSYFMIADWHALTTEYASGMSFKDTVLEIMMDYLAAGLDPNKCTIFLQSLVPEHTELTLILSMITPLSWLERNPTYKDQIKEQPDKDLHTYGFLGYPVLQAADILLYQAEAVPVGEDQLPHLELTREIARRFNHLYKPVFTEPEAILTQTPKVPGLDGRKMSKSYGNAIYLSDSPEIVDKKVMQMVTDPARKRREDKGHPEVCPVYYFHTVVNRENADIVAKECRNAERGCVECKREMLKHLAEFIKPIYERRKQLESQRERVREILIEGSKRAHVIAQKTFETAKDAVGIGI</sequence>
<comment type="catalytic activity">
    <reaction evidence="7 8">
        <text>tRNA(Trp) + L-tryptophan + ATP = L-tryptophyl-tRNA(Trp) + AMP + diphosphate + H(+)</text>
        <dbReference type="Rhea" id="RHEA:24080"/>
        <dbReference type="Rhea" id="RHEA-COMP:9671"/>
        <dbReference type="Rhea" id="RHEA-COMP:9705"/>
        <dbReference type="ChEBI" id="CHEBI:15378"/>
        <dbReference type="ChEBI" id="CHEBI:30616"/>
        <dbReference type="ChEBI" id="CHEBI:33019"/>
        <dbReference type="ChEBI" id="CHEBI:57912"/>
        <dbReference type="ChEBI" id="CHEBI:78442"/>
        <dbReference type="ChEBI" id="CHEBI:78535"/>
        <dbReference type="ChEBI" id="CHEBI:456215"/>
        <dbReference type="EC" id="6.1.1.2"/>
    </reaction>
</comment>
<dbReference type="GO" id="GO:0005829">
    <property type="term" value="C:cytosol"/>
    <property type="evidence" value="ECO:0007669"/>
    <property type="project" value="TreeGrafter"/>
</dbReference>
<evidence type="ECO:0000313" key="11">
    <source>
        <dbReference type="Proteomes" id="UP000178187"/>
    </source>
</evidence>
<dbReference type="FunFam" id="1.10.240.10:FF:000005">
    <property type="entry name" value="Tryptophan--tRNA ligase"/>
    <property type="match status" value="1"/>
</dbReference>
<proteinExistence type="inferred from homology"/>
<dbReference type="InterPro" id="IPR050203">
    <property type="entry name" value="Trp-tRNA_synthetase"/>
</dbReference>
<evidence type="ECO:0000256" key="5">
    <source>
        <dbReference type="ARBA" id="ARBA00022917"/>
    </source>
</evidence>
<dbReference type="Pfam" id="PF00579">
    <property type="entry name" value="tRNA-synt_1b"/>
    <property type="match status" value="1"/>
</dbReference>
<dbReference type="PRINTS" id="PR01039">
    <property type="entry name" value="TRNASYNTHTRP"/>
</dbReference>
<comment type="function">
    <text evidence="8">Catalyzes the attachment of tryptophan to tRNA(Trp).</text>
</comment>
<keyword evidence="3 8" id="KW-0547">Nucleotide-binding</keyword>
<dbReference type="CDD" id="cd00806">
    <property type="entry name" value="TrpRS_core"/>
    <property type="match status" value="1"/>
</dbReference>